<keyword evidence="2" id="KW-1185">Reference proteome</keyword>
<reference evidence="2" key="1">
    <citation type="submission" date="2015-08" db="EMBL/GenBank/DDBJ databases">
        <authorList>
            <person name="Varghese N."/>
        </authorList>
    </citation>
    <scope>NUCLEOTIDE SEQUENCE [LARGE SCALE GENOMIC DNA]</scope>
    <source>
        <strain evidence="2">DSM 18181</strain>
    </source>
</reference>
<dbReference type="OrthoDB" id="7584480at2"/>
<organism evidence="1 2">
    <name type="scientific">Thiomonas bhubaneswarensis</name>
    <dbReference type="NCBI Taxonomy" id="339866"/>
    <lineage>
        <taxon>Bacteria</taxon>
        <taxon>Pseudomonadati</taxon>
        <taxon>Pseudomonadota</taxon>
        <taxon>Betaproteobacteria</taxon>
        <taxon>Burkholderiales</taxon>
        <taxon>Thiomonas</taxon>
    </lineage>
</organism>
<dbReference type="EMBL" id="CYHF01000010">
    <property type="protein sequence ID" value="CUA99921.1"/>
    <property type="molecule type" value="Genomic_DNA"/>
</dbReference>
<name>A0A0K6I9W8_9BURK</name>
<gene>
    <name evidence="1" type="ORF">Ga0061069_110156</name>
</gene>
<evidence type="ECO:0000313" key="2">
    <source>
        <dbReference type="Proteomes" id="UP000183649"/>
    </source>
</evidence>
<dbReference type="Proteomes" id="UP000183649">
    <property type="component" value="Unassembled WGS sequence"/>
</dbReference>
<evidence type="ECO:0000313" key="1">
    <source>
        <dbReference type="EMBL" id="CUA99921.1"/>
    </source>
</evidence>
<accession>A0A0K6I9W8</accession>
<dbReference type="STRING" id="339866.GCA_001418255_02718"/>
<dbReference type="AlphaFoldDB" id="A0A0K6I9W8"/>
<sequence length="291" mass="31944">MTDKQPEQRNAPTPEAIATLRASGWSEAQIEAQCQQFERIRAAGGFQNWVVMCEAARIQSEARGYTVPPENFRVREYGTITEQLAAIAAEPDNGAPPALWAFWFAAELRERNPGMDSAARTVAEGQIMRAFEAHADALPLRQPPSGLLWPKGQPLPPGWREGLYMTKAELRAWAKECAPDFLGSALLAEPQAAPAGEVATIAGPGTVRHNTKGKRAQPLDAEIEAAKHEATNPNDAHAVYAVLQRWAEERKAPFIGFAEGEGIKYQTPAGEVDFFRFDALRKRMSRAANAR</sequence>
<dbReference type="RefSeq" id="WP_055451537.1">
    <property type="nucleotide sequence ID" value="NZ_CYHF01000010.1"/>
</dbReference>
<protein>
    <submittedName>
        <fullName evidence="1">Uncharacterized protein</fullName>
    </submittedName>
</protein>
<proteinExistence type="predicted"/>